<dbReference type="Pfam" id="PF13529">
    <property type="entry name" value="Peptidase_C39_2"/>
    <property type="match status" value="1"/>
</dbReference>
<dbReference type="Gene3D" id="3.90.70.10">
    <property type="entry name" value="Cysteine proteinases"/>
    <property type="match status" value="1"/>
</dbReference>
<sequence length="410" mass="45281">MTRLALLTIATLLSLPVLPATAAQPQAPVDFHSWQKHDFFFAGQRDGLIPTLRGLRIGRPAGTIDHTEPDMGTRAYEYGTWTSPYYRQGFDATQLVASWNATTPKGTWLRVDMRGKTASGAETIWYGMGRWALPDTDIRRTSLPQQTDEHGYIDVDTFVARSPLRAYQLRVTLYRAAGTDESPTLSMAGAMTSAIPDRFTVPTSPNAGAWGIELTVPRYSQNIHIGQYPEYGGGGEAWCSPTSTQMVVEYWGKRPSPEDLAWVDPSYADPSVDHAARFTYDKDYDGTGNWPFNTAYAATYGLKAHVTRLRSLAELERYIRRGIPVITSQSFLASELDGAGYGTAGHIMVVIGFTKDGDVIVNDPASASNDRVRNVYKRAQFENIWQRTKRYRTDGSVAGGPGGIAYIITP</sequence>
<dbReference type="InterPro" id="IPR039563">
    <property type="entry name" value="Peptidase_C39_single_dom"/>
</dbReference>
<keyword evidence="1" id="KW-0732">Signal</keyword>
<dbReference type="RefSeq" id="WP_173140343.1">
    <property type="nucleotide sequence ID" value="NZ_CBCSGW010000028.1"/>
</dbReference>
<evidence type="ECO:0000256" key="1">
    <source>
        <dbReference type="SAM" id="SignalP"/>
    </source>
</evidence>
<accession>A0ABX2FEG3</accession>
<keyword evidence="4" id="KW-1185">Reference proteome</keyword>
<feature type="domain" description="Peptidase C39-like" evidence="2">
    <location>
        <begin position="214"/>
        <end position="365"/>
    </location>
</feature>
<proteinExistence type="predicted"/>
<evidence type="ECO:0000259" key="2">
    <source>
        <dbReference type="Pfam" id="PF13529"/>
    </source>
</evidence>
<evidence type="ECO:0000313" key="4">
    <source>
        <dbReference type="Proteomes" id="UP000763557"/>
    </source>
</evidence>
<protein>
    <recommendedName>
        <fullName evidence="2">Peptidase C39-like domain-containing protein</fullName>
    </recommendedName>
</protein>
<comment type="caution">
    <text evidence="3">The sequence shown here is derived from an EMBL/GenBank/DDBJ whole genome shotgun (WGS) entry which is preliminary data.</text>
</comment>
<dbReference type="EMBL" id="JAAATY010000031">
    <property type="protein sequence ID" value="NRN69773.1"/>
    <property type="molecule type" value="Genomic_DNA"/>
</dbReference>
<gene>
    <name evidence="3" type="ORF">GC106_70340</name>
</gene>
<reference evidence="3 4" key="1">
    <citation type="submission" date="2020-01" db="EMBL/GenBank/DDBJ databases">
        <title>Kibdelosporangium persica a novel Actinomycetes from a hot desert in Iran.</title>
        <authorList>
            <person name="Safaei N."/>
            <person name="Zaburannyi N."/>
            <person name="Mueller R."/>
            <person name="Wink J."/>
        </authorList>
    </citation>
    <scope>NUCLEOTIDE SEQUENCE [LARGE SCALE GENOMIC DNA]</scope>
    <source>
        <strain evidence="3 4">4NS15</strain>
    </source>
</reference>
<dbReference type="InterPro" id="IPR039564">
    <property type="entry name" value="Peptidase_C39-like"/>
</dbReference>
<feature type="signal peptide" evidence="1">
    <location>
        <begin position="1"/>
        <end position="22"/>
    </location>
</feature>
<dbReference type="CDD" id="cd02549">
    <property type="entry name" value="Peptidase_C39A"/>
    <property type="match status" value="1"/>
</dbReference>
<dbReference type="Proteomes" id="UP000763557">
    <property type="component" value="Unassembled WGS sequence"/>
</dbReference>
<organism evidence="3 4">
    <name type="scientific">Kibdelosporangium persicum</name>
    <dbReference type="NCBI Taxonomy" id="2698649"/>
    <lineage>
        <taxon>Bacteria</taxon>
        <taxon>Bacillati</taxon>
        <taxon>Actinomycetota</taxon>
        <taxon>Actinomycetes</taxon>
        <taxon>Pseudonocardiales</taxon>
        <taxon>Pseudonocardiaceae</taxon>
        <taxon>Kibdelosporangium</taxon>
    </lineage>
</organism>
<evidence type="ECO:0000313" key="3">
    <source>
        <dbReference type="EMBL" id="NRN69773.1"/>
    </source>
</evidence>
<name>A0ABX2FEG3_9PSEU</name>
<feature type="chain" id="PRO_5046285513" description="Peptidase C39-like domain-containing protein" evidence="1">
    <location>
        <begin position="23"/>
        <end position="410"/>
    </location>
</feature>